<reference evidence="1" key="1">
    <citation type="submission" date="2025-08" db="UniProtKB">
        <authorList>
            <consortium name="Ensembl"/>
        </authorList>
    </citation>
    <scope>IDENTIFICATION</scope>
</reference>
<dbReference type="HOGENOM" id="CLU_3370982_0_0_1"/>
<reference evidence="1" key="2">
    <citation type="submission" date="2025-09" db="UniProtKB">
        <authorList>
            <consortium name="Ensembl"/>
        </authorList>
    </citation>
    <scope>IDENTIFICATION</scope>
</reference>
<dbReference type="AlphaFoldDB" id="S4RWM5"/>
<protein>
    <submittedName>
        <fullName evidence="1">Uncharacterized protein</fullName>
    </submittedName>
</protein>
<organism evidence="1">
    <name type="scientific">Petromyzon marinus</name>
    <name type="common">Sea lamprey</name>
    <dbReference type="NCBI Taxonomy" id="7757"/>
    <lineage>
        <taxon>Eukaryota</taxon>
        <taxon>Metazoa</taxon>
        <taxon>Chordata</taxon>
        <taxon>Craniata</taxon>
        <taxon>Vertebrata</taxon>
        <taxon>Cyclostomata</taxon>
        <taxon>Hyperoartia</taxon>
        <taxon>Petromyzontiformes</taxon>
        <taxon>Petromyzontidae</taxon>
        <taxon>Petromyzon</taxon>
    </lineage>
</organism>
<proteinExistence type="predicted"/>
<name>S4RWM5_PETMA</name>
<dbReference type="Ensembl" id="ENSPMAT00000009656.1">
    <property type="protein sequence ID" value="ENSPMAP00000009615.1"/>
    <property type="gene ID" value="ENSPMAG00000008725.1"/>
</dbReference>
<accession>S4RWM5</accession>
<evidence type="ECO:0000313" key="1">
    <source>
        <dbReference type="Ensembl" id="ENSPMAP00000009615.1"/>
    </source>
</evidence>
<sequence length="35" mass="4130">ISGVKFEKVDYTDCPNHKWVCCIYCWPNFSRFEGG</sequence>